<feature type="region of interest" description="Disordered" evidence="2">
    <location>
        <begin position="369"/>
        <end position="735"/>
    </location>
</feature>
<feature type="compositionally biased region" description="Basic and acidic residues" evidence="2">
    <location>
        <begin position="1194"/>
        <end position="1207"/>
    </location>
</feature>
<gene>
    <name evidence="3" type="ORF">PFICI_14613</name>
</gene>
<feature type="compositionally biased region" description="Basic and acidic residues" evidence="2">
    <location>
        <begin position="77"/>
        <end position="88"/>
    </location>
</feature>
<feature type="compositionally biased region" description="Low complexity" evidence="2">
    <location>
        <begin position="214"/>
        <end position="226"/>
    </location>
</feature>
<dbReference type="OMA" id="ACENINY"/>
<feature type="compositionally biased region" description="Polar residues" evidence="2">
    <location>
        <begin position="1655"/>
        <end position="1667"/>
    </location>
</feature>
<dbReference type="HOGENOM" id="CLU_238003_0_0_1"/>
<feature type="compositionally biased region" description="Low complexity" evidence="2">
    <location>
        <begin position="938"/>
        <end position="955"/>
    </location>
</feature>
<dbReference type="OrthoDB" id="5245577at2759"/>
<feature type="compositionally biased region" description="Basic and acidic residues" evidence="2">
    <location>
        <begin position="1695"/>
        <end position="1709"/>
    </location>
</feature>
<feature type="compositionally biased region" description="Basic and acidic residues" evidence="2">
    <location>
        <begin position="1126"/>
        <end position="1145"/>
    </location>
</feature>
<feature type="compositionally biased region" description="Polar residues" evidence="2">
    <location>
        <begin position="1560"/>
        <end position="1577"/>
    </location>
</feature>
<name>W3WKH1_PESFW</name>
<dbReference type="EMBL" id="KI912121">
    <property type="protein sequence ID" value="ETS73667.1"/>
    <property type="molecule type" value="Genomic_DNA"/>
</dbReference>
<feature type="compositionally biased region" description="Polar residues" evidence="2">
    <location>
        <begin position="1420"/>
        <end position="1432"/>
    </location>
</feature>
<dbReference type="InParanoid" id="W3WKH1"/>
<dbReference type="GeneID" id="19279626"/>
<evidence type="ECO:0000256" key="2">
    <source>
        <dbReference type="SAM" id="MobiDB-lite"/>
    </source>
</evidence>
<feature type="compositionally biased region" description="Low complexity" evidence="2">
    <location>
        <begin position="1531"/>
        <end position="1550"/>
    </location>
</feature>
<feature type="compositionally biased region" description="Low complexity" evidence="2">
    <location>
        <begin position="369"/>
        <end position="385"/>
    </location>
</feature>
<feature type="compositionally biased region" description="Low complexity" evidence="2">
    <location>
        <begin position="289"/>
        <end position="300"/>
    </location>
</feature>
<feature type="compositionally biased region" description="Acidic residues" evidence="2">
    <location>
        <begin position="869"/>
        <end position="878"/>
    </location>
</feature>
<feature type="compositionally biased region" description="Acidic residues" evidence="2">
    <location>
        <begin position="500"/>
        <end position="513"/>
    </location>
</feature>
<feature type="compositionally biased region" description="Acidic residues" evidence="2">
    <location>
        <begin position="1769"/>
        <end position="1778"/>
    </location>
</feature>
<feature type="region of interest" description="Disordered" evidence="2">
    <location>
        <begin position="77"/>
        <end position="103"/>
    </location>
</feature>
<feature type="compositionally biased region" description="Low complexity" evidence="2">
    <location>
        <begin position="307"/>
        <end position="340"/>
    </location>
</feature>
<feature type="region of interest" description="Disordered" evidence="2">
    <location>
        <begin position="1769"/>
        <end position="1791"/>
    </location>
</feature>
<feature type="compositionally biased region" description="Acidic residues" evidence="2">
    <location>
        <begin position="201"/>
        <end position="213"/>
    </location>
</feature>
<feature type="compositionally biased region" description="Polar residues" evidence="2">
    <location>
        <begin position="1210"/>
        <end position="1224"/>
    </location>
</feature>
<dbReference type="KEGG" id="pfy:PFICI_14613"/>
<feature type="coiled-coil region" evidence="1">
    <location>
        <begin position="126"/>
        <end position="160"/>
    </location>
</feature>
<feature type="region of interest" description="Disordered" evidence="2">
    <location>
        <begin position="995"/>
        <end position="1732"/>
    </location>
</feature>
<dbReference type="eggNOG" id="ENOG502QZ1C">
    <property type="taxonomic scope" value="Eukaryota"/>
</dbReference>
<feature type="compositionally biased region" description="Polar residues" evidence="2">
    <location>
        <begin position="1386"/>
        <end position="1397"/>
    </location>
</feature>
<feature type="compositionally biased region" description="Low complexity" evidence="2">
    <location>
        <begin position="971"/>
        <end position="982"/>
    </location>
</feature>
<feature type="compositionally biased region" description="Basic and acidic residues" evidence="2">
    <location>
        <begin position="1062"/>
        <end position="1077"/>
    </location>
</feature>
<evidence type="ECO:0000313" key="3">
    <source>
        <dbReference type="EMBL" id="ETS73667.1"/>
    </source>
</evidence>
<keyword evidence="1" id="KW-0175">Coiled coil</keyword>
<feature type="compositionally biased region" description="Polar residues" evidence="2">
    <location>
        <begin position="695"/>
        <end position="708"/>
    </location>
</feature>
<feature type="region of interest" description="Disordered" evidence="2">
    <location>
        <begin position="175"/>
        <end position="357"/>
    </location>
</feature>
<protein>
    <submittedName>
        <fullName evidence="3">Uncharacterized protein</fullName>
    </submittedName>
</protein>
<feature type="compositionally biased region" description="Acidic residues" evidence="2">
    <location>
        <begin position="227"/>
        <end position="237"/>
    </location>
</feature>
<organism evidence="3 4">
    <name type="scientific">Pestalotiopsis fici (strain W106-1 / CGMCC3.15140)</name>
    <dbReference type="NCBI Taxonomy" id="1229662"/>
    <lineage>
        <taxon>Eukaryota</taxon>
        <taxon>Fungi</taxon>
        <taxon>Dikarya</taxon>
        <taxon>Ascomycota</taxon>
        <taxon>Pezizomycotina</taxon>
        <taxon>Sordariomycetes</taxon>
        <taxon>Xylariomycetidae</taxon>
        <taxon>Amphisphaeriales</taxon>
        <taxon>Sporocadaceae</taxon>
        <taxon>Pestalotiopsis</taxon>
    </lineage>
</organism>
<dbReference type="Proteomes" id="UP000030651">
    <property type="component" value="Unassembled WGS sequence"/>
</dbReference>
<feature type="compositionally biased region" description="Polar residues" evidence="2">
    <location>
        <begin position="1312"/>
        <end position="1322"/>
    </location>
</feature>
<feature type="compositionally biased region" description="Low complexity" evidence="2">
    <location>
        <begin position="428"/>
        <end position="442"/>
    </location>
</feature>
<feature type="region of interest" description="Disordered" evidence="2">
    <location>
        <begin position="811"/>
        <end position="982"/>
    </location>
</feature>
<feature type="compositionally biased region" description="Basic and acidic residues" evidence="2">
    <location>
        <begin position="1407"/>
        <end position="1416"/>
    </location>
</feature>
<accession>W3WKH1</accession>
<dbReference type="RefSeq" id="XP_007841385.1">
    <property type="nucleotide sequence ID" value="XM_007843194.1"/>
</dbReference>
<feature type="compositionally biased region" description="Low complexity" evidence="2">
    <location>
        <begin position="177"/>
        <end position="200"/>
    </location>
</feature>
<keyword evidence="4" id="KW-1185">Reference proteome</keyword>
<feature type="compositionally biased region" description="Polar residues" evidence="2">
    <location>
        <begin position="589"/>
        <end position="612"/>
    </location>
</feature>
<feature type="compositionally biased region" description="Polar residues" evidence="2">
    <location>
        <begin position="1779"/>
        <end position="1791"/>
    </location>
</feature>
<feature type="compositionally biased region" description="Polar residues" evidence="2">
    <location>
        <begin position="1232"/>
        <end position="1253"/>
    </location>
</feature>
<feature type="compositionally biased region" description="Low complexity" evidence="2">
    <location>
        <begin position="528"/>
        <end position="554"/>
    </location>
</feature>
<evidence type="ECO:0000313" key="4">
    <source>
        <dbReference type="Proteomes" id="UP000030651"/>
    </source>
</evidence>
<evidence type="ECO:0000256" key="1">
    <source>
        <dbReference type="SAM" id="Coils"/>
    </source>
</evidence>
<feature type="compositionally biased region" description="Acidic residues" evidence="2">
    <location>
        <begin position="667"/>
        <end position="683"/>
    </location>
</feature>
<reference evidence="4" key="1">
    <citation type="journal article" date="2015" name="BMC Genomics">
        <title>Genomic and transcriptomic analysis of the endophytic fungus Pestalotiopsis fici reveals its lifestyle and high potential for synthesis of natural products.</title>
        <authorList>
            <person name="Wang X."/>
            <person name="Zhang X."/>
            <person name="Liu L."/>
            <person name="Xiang M."/>
            <person name="Wang W."/>
            <person name="Sun X."/>
            <person name="Che Y."/>
            <person name="Guo L."/>
            <person name="Liu G."/>
            <person name="Guo L."/>
            <person name="Wang C."/>
            <person name="Yin W.B."/>
            <person name="Stadler M."/>
            <person name="Zhang X."/>
            <person name="Liu X."/>
        </authorList>
    </citation>
    <scope>NUCLEOTIDE SEQUENCE [LARGE SCALE GENOMIC DNA]</scope>
    <source>
        <strain evidence="4">W106-1 / CGMCC3.15140</strain>
    </source>
</reference>
<feature type="compositionally biased region" description="Acidic residues" evidence="2">
    <location>
        <begin position="263"/>
        <end position="288"/>
    </location>
</feature>
<sequence length="1791" mass="191640">MFNISSFVQRMHDNLSSIKDTVSGLSTESHNTQLDELEQQRDSLLAGLRTIFDQELEEAKAKRQVELDEIKERRRIEDEEREARRKEEDETLQNRNDAEDIARQEKLDGDVKLVDEDTDKKMDEIEEAARALIDGAKLKISALEDQRKEINQLIDEHLQITLPEMPTRKRGRVEQPTEAAVAETQVEAVVESPEPAAEPAVETEEEPAAEEPTTEATENATEAVNEPSEESAAEPVDEPATTDAKSIEEVAPEEPAAETPEPAVEEPAVEEPAVEEPAVEEPAVEEPVVETPTVESVPAEPIEELATENATEPAAEPAESAPEVATEAATESVAEPVVSEPVEEPATESTVNPTAVESVDLAVETAVEPTTAEIPAEPAAEPAAIDSAEQSAANAVADADTVPEPVEESATEAKVEPTIAEPAEEPAAETAMEPSAEPATAEPVDETVIAAEPVTELTTAESVEEPAPEATASDPTEENVPGSVLEPVEQAVIESASTEPVEEATIEAVDEPIAEPVAEVSTTEPVAAEDAAIASSEETVTEPVTESVTEPTAEVTEEPSHQSTEPVVEPATESVNEVAAETIGEAPLESTSKATVQTSEPAAESGQDSATESAIEDKQPVDEIALETAEAAEPSVEATATEVPEATVETETVPVDTPVKAPAAEEPVAEEPVAEEPVAESVEETVTKAVEVPESQESVNASEATQDPTGEPTEAPVATQPVEESVAEASETAKDIEIIETEQVSEVVDSTQLANEPTVSAENVMEASVADAAQPADEKVEIVAEAPAIPAANEVVSEASEEVTAPIETAIETTQSIEPEDTTTEAASEEVQQEKPDTITDVQPAEDIASVPAELDLTTKNATTHPEVDESSSNDEIVEPIAAQEDSAVEPTEGVEEVPKEMVEPVQDTTEELATAPVEAPVEDLAQKSTEIVENPVVEESTQEPVESVQESVEQVIEKPTEIVPEDTSKTPAPETTEEVPQQTVEVIQDVVHEPVEVPAQETTEANQEEATELSVLEAPTSDASISVPVDDTPAEGVTVEQHEHISHDQPTIPESMSAVKIAEEPKESTYTEDVKEIQLSSVPTAPADNVETDTAESTEQSQPSTADTTLDSDDLVQDSTDNSELLEKDAGEEKADVNKTRDTSAKSILDTQEGAKGALESARNEDAKSNIEVVPAINVARIPTDSADGSPFEAKDMPTSESKDMPNFESANKYSNEADTSASGRLEDEQVGTSPRNPVQPGISTLTDTQSDYAGRSEPSREPVTDSPPDAERQSAQAIGDTVEHQEKADSSSAERSNPVELTDKYIPPVVTQTASSSGNTKLGHRPLPPIPADEHQREVSASPLPVENVTVQGSDDLFDDETASSHFSDEEDSEIIDSFPVAHGSNSYMRESSPAQYDGASWGELTDRSTDEPFKAATTFQEEQTPTQSKFDFPRSFGIRAVGGSGHEEDALSVGRARTPSLAPSVLGNNREVSPLVLQPGTPNRGGLAASRHAALTPTRQYEPEVEPEAEADPSQFAPRDVTHVFWHARSPSSLSTRPSSPAPSSLSVDKREPAIQDSWQGSVSGRSRASTQMTDPYGDDEFDPFKYDSAKPAPSDFSSSRRSVLIHPPVMESHRSVSGSHAPAGSHMFQKLRNMFEAPGGNSGEGASSASTIPSQSESITVPSINRKRSSSQLHEARPSIDSSQKSARKTFSRERDDKSSERKPDGLNTHYDNEDYEDEYDDVGPINGSQASGDFRLAWLFVSGWRQRLSTGYDLVEMHKREWDLEDADVEAETDGQSSKRSSWFSF</sequence>
<proteinExistence type="predicted"/>
<feature type="compositionally biased region" description="Low complexity" evidence="2">
    <location>
        <begin position="636"/>
        <end position="666"/>
    </location>
</feature>